<dbReference type="InterPro" id="IPR000014">
    <property type="entry name" value="PAS"/>
</dbReference>
<protein>
    <recommendedName>
        <fullName evidence="2">histidine kinase</fullName>
        <ecNumber evidence="2">2.7.13.3</ecNumber>
    </recommendedName>
</protein>
<keyword evidence="4" id="KW-0808">Transferase</keyword>
<name>A0A7G9QKY2_9SPHI</name>
<sequence>MGQQNGLMSSEDLLGVYSLSKTATSVHCGENAVIQSANQAMLKIWGKDSSIIGKPLLDVLPELKNQPYPEMFRKAWMEGTTFTGEGSPAELEIEGKINTYYFDFEYLPVKDSEGKVIAVMNSAVDVTHRVLEEQAVEKAESTVESLKKSQQANKALEEARKELHELNAELEERVEGRLIELSESEERFRTMAEGTELLISVGDEDNNRIYFNKRWETVTGRKMDELLANGWVDLIHPDEKQEFIKKYMASFKERTVFNMEFRMPDSTGEYRWYLCQCPPRFRSDGSFAGYIASCLDITMRKNEEIRKNEFIGIISHELRTPLTSLNGFLQVMKAKLDAMNRNHFELALNKSQIQINKMSKMIAGFLDILRLESGNMNFHHESFRLDELLQEVVEELSFMHSTHKISFQSTCNSKVLADRNKISAVMYNLVGNAIKYAPCDSNIKILCTKNREGLMVKVIDEGPGITAGEEEKIFDRYYRTMGNPTISGFGIGLFLCREIITKHKGNIWAESEKGKGATILFTLPEHS</sequence>
<dbReference type="CDD" id="cd00130">
    <property type="entry name" value="PAS"/>
    <property type="match status" value="1"/>
</dbReference>
<dbReference type="Pfam" id="PF02518">
    <property type="entry name" value="HATPase_c"/>
    <property type="match status" value="1"/>
</dbReference>
<dbReference type="FunFam" id="3.30.565.10:FF:000006">
    <property type="entry name" value="Sensor histidine kinase WalK"/>
    <property type="match status" value="1"/>
</dbReference>
<dbReference type="InterPro" id="IPR035965">
    <property type="entry name" value="PAS-like_dom_sf"/>
</dbReference>
<evidence type="ECO:0000256" key="5">
    <source>
        <dbReference type="ARBA" id="ARBA00022777"/>
    </source>
</evidence>
<dbReference type="PROSITE" id="PS50113">
    <property type="entry name" value="PAC"/>
    <property type="match status" value="1"/>
</dbReference>
<dbReference type="PROSITE" id="PS50112">
    <property type="entry name" value="PAS"/>
    <property type="match status" value="1"/>
</dbReference>
<dbReference type="Pfam" id="PF08448">
    <property type="entry name" value="PAS_4"/>
    <property type="match status" value="1"/>
</dbReference>
<dbReference type="EMBL" id="CP060723">
    <property type="protein sequence ID" value="QNN44007.1"/>
    <property type="molecule type" value="Genomic_DNA"/>
</dbReference>
<dbReference type="InterPro" id="IPR052162">
    <property type="entry name" value="Sensor_kinase/Photoreceptor"/>
</dbReference>
<dbReference type="InterPro" id="IPR036890">
    <property type="entry name" value="HATPase_C_sf"/>
</dbReference>
<accession>A0A7G9QKY2</accession>
<keyword evidence="6" id="KW-0175">Coiled coil</keyword>
<evidence type="ECO:0000256" key="6">
    <source>
        <dbReference type="SAM" id="Coils"/>
    </source>
</evidence>
<reference evidence="10 11" key="1">
    <citation type="submission" date="2020-08" db="EMBL/GenBank/DDBJ databases">
        <title>Genome sequence of Pedobacter roseus KACC 11594T.</title>
        <authorList>
            <person name="Hyun D.-W."/>
            <person name="Bae J.-W."/>
        </authorList>
    </citation>
    <scope>NUCLEOTIDE SEQUENCE [LARGE SCALE GENOMIC DNA]</scope>
    <source>
        <strain evidence="10 11">KACC 11594</strain>
    </source>
</reference>
<gene>
    <name evidence="10" type="ORF">H9L23_07980</name>
</gene>
<dbReference type="NCBIfam" id="TIGR00229">
    <property type="entry name" value="sensory_box"/>
    <property type="match status" value="1"/>
</dbReference>
<dbReference type="CDD" id="cd00082">
    <property type="entry name" value="HisKA"/>
    <property type="match status" value="1"/>
</dbReference>
<comment type="catalytic activity">
    <reaction evidence="1">
        <text>ATP + protein L-histidine = ADP + protein N-phospho-L-histidine.</text>
        <dbReference type="EC" id="2.7.13.3"/>
    </reaction>
</comment>
<dbReference type="Gene3D" id="3.30.450.20">
    <property type="entry name" value="PAS domain"/>
    <property type="match status" value="2"/>
</dbReference>
<evidence type="ECO:0000259" key="8">
    <source>
        <dbReference type="PROSITE" id="PS50112"/>
    </source>
</evidence>
<dbReference type="GO" id="GO:0000155">
    <property type="term" value="F:phosphorelay sensor kinase activity"/>
    <property type="evidence" value="ECO:0007669"/>
    <property type="project" value="InterPro"/>
</dbReference>
<dbReference type="InterPro" id="IPR013656">
    <property type="entry name" value="PAS_4"/>
</dbReference>
<evidence type="ECO:0000256" key="1">
    <source>
        <dbReference type="ARBA" id="ARBA00000085"/>
    </source>
</evidence>
<feature type="coiled-coil region" evidence="6">
    <location>
        <begin position="129"/>
        <end position="187"/>
    </location>
</feature>
<dbReference type="InterPro" id="IPR013655">
    <property type="entry name" value="PAS_fold_3"/>
</dbReference>
<dbReference type="AlphaFoldDB" id="A0A7G9QKY2"/>
<evidence type="ECO:0000313" key="10">
    <source>
        <dbReference type="EMBL" id="QNN44007.1"/>
    </source>
</evidence>
<keyword evidence="3" id="KW-0597">Phosphoprotein</keyword>
<keyword evidence="11" id="KW-1185">Reference proteome</keyword>
<organism evidence="10 11">
    <name type="scientific">Pedobacter roseus</name>
    <dbReference type="NCBI Taxonomy" id="336820"/>
    <lineage>
        <taxon>Bacteria</taxon>
        <taxon>Pseudomonadati</taxon>
        <taxon>Bacteroidota</taxon>
        <taxon>Sphingobacteriia</taxon>
        <taxon>Sphingobacteriales</taxon>
        <taxon>Sphingobacteriaceae</taxon>
        <taxon>Pedobacter</taxon>
    </lineage>
</organism>
<dbReference type="InterPro" id="IPR000700">
    <property type="entry name" value="PAS-assoc_C"/>
</dbReference>
<dbReference type="SUPFAM" id="SSF55785">
    <property type="entry name" value="PYP-like sensor domain (PAS domain)"/>
    <property type="match status" value="2"/>
</dbReference>
<dbReference type="EC" id="2.7.13.3" evidence="2"/>
<dbReference type="Pfam" id="PF08447">
    <property type="entry name" value="PAS_3"/>
    <property type="match status" value="1"/>
</dbReference>
<feature type="domain" description="PAS" evidence="8">
    <location>
        <begin position="184"/>
        <end position="254"/>
    </location>
</feature>
<evidence type="ECO:0000313" key="11">
    <source>
        <dbReference type="Proteomes" id="UP000515806"/>
    </source>
</evidence>
<dbReference type="Gene3D" id="3.30.565.10">
    <property type="entry name" value="Histidine kinase-like ATPase, C-terminal domain"/>
    <property type="match status" value="1"/>
</dbReference>
<evidence type="ECO:0000256" key="4">
    <source>
        <dbReference type="ARBA" id="ARBA00022679"/>
    </source>
</evidence>
<evidence type="ECO:0000259" key="7">
    <source>
        <dbReference type="PROSITE" id="PS50109"/>
    </source>
</evidence>
<dbReference type="RefSeq" id="WP_187594461.1">
    <property type="nucleotide sequence ID" value="NZ_CP060723.1"/>
</dbReference>
<feature type="domain" description="PAC" evidence="9">
    <location>
        <begin position="257"/>
        <end position="309"/>
    </location>
</feature>
<dbReference type="SMART" id="SM00387">
    <property type="entry name" value="HATPase_c"/>
    <property type="match status" value="1"/>
</dbReference>
<dbReference type="CDD" id="cd00075">
    <property type="entry name" value="HATPase"/>
    <property type="match status" value="1"/>
</dbReference>
<dbReference type="PANTHER" id="PTHR43304:SF1">
    <property type="entry name" value="PAC DOMAIN-CONTAINING PROTEIN"/>
    <property type="match status" value="1"/>
</dbReference>
<dbReference type="KEGG" id="proe:H9L23_07980"/>
<dbReference type="InterPro" id="IPR036097">
    <property type="entry name" value="HisK_dim/P_sf"/>
</dbReference>
<dbReference type="SUPFAM" id="SSF47384">
    <property type="entry name" value="Homodimeric domain of signal transducing histidine kinase"/>
    <property type="match status" value="1"/>
</dbReference>
<dbReference type="SMART" id="SM00388">
    <property type="entry name" value="HisKA"/>
    <property type="match status" value="1"/>
</dbReference>
<dbReference type="PRINTS" id="PR00344">
    <property type="entry name" value="BCTRLSENSOR"/>
</dbReference>
<evidence type="ECO:0000256" key="3">
    <source>
        <dbReference type="ARBA" id="ARBA00022553"/>
    </source>
</evidence>
<evidence type="ECO:0000256" key="2">
    <source>
        <dbReference type="ARBA" id="ARBA00012438"/>
    </source>
</evidence>
<feature type="domain" description="Histidine kinase" evidence="7">
    <location>
        <begin position="313"/>
        <end position="527"/>
    </location>
</feature>
<dbReference type="InterPro" id="IPR005467">
    <property type="entry name" value="His_kinase_dom"/>
</dbReference>
<dbReference type="SUPFAM" id="SSF55874">
    <property type="entry name" value="ATPase domain of HSP90 chaperone/DNA topoisomerase II/histidine kinase"/>
    <property type="match status" value="1"/>
</dbReference>
<proteinExistence type="predicted"/>
<dbReference type="Proteomes" id="UP000515806">
    <property type="component" value="Chromosome"/>
</dbReference>
<dbReference type="InterPro" id="IPR004358">
    <property type="entry name" value="Sig_transdc_His_kin-like_C"/>
</dbReference>
<dbReference type="Gene3D" id="1.10.287.130">
    <property type="match status" value="1"/>
</dbReference>
<dbReference type="InterPro" id="IPR003661">
    <property type="entry name" value="HisK_dim/P_dom"/>
</dbReference>
<dbReference type="InterPro" id="IPR003594">
    <property type="entry name" value="HATPase_dom"/>
</dbReference>
<dbReference type="Pfam" id="PF00512">
    <property type="entry name" value="HisKA"/>
    <property type="match status" value="1"/>
</dbReference>
<keyword evidence="5" id="KW-0418">Kinase</keyword>
<evidence type="ECO:0000259" key="9">
    <source>
        <dbReference type="PROSITE" id="PS50113"/>
    </source>
</evidence>
<dbReference type="PANTHER" id="PTHR43304">
    <property type="entry name" value="PHYTOCHROME-LIKE PROTEIN CPH1"/>
    <property type="match status" value="1"/>
</dbReference>
<dbReference type="PROSITE" id="PS50109">
    <property type="entry name" value="HIS_KIN"/>
    <property type="match status" value="1"/>
</dbReference>